<organism evidence="1">
    <name type="scientific">viral metagenome</name>
    <dbReference type="NCBI Taxonomy" id="1070528"/>
    <lineage>
        <taxon>unclassified sequences</taxon>
        <taxon>metagenomes</taxon>
        <taxon>organismal metagenomes</taxon>
    </lineage>
</organism>
<evidence type="ECO:0000313" key="1">
    <source>
        <dbReference type="EMBL" id="QHT19984.1"/>
    </source>
</evidence>
<proteinExistence type="predicted"/>
<protein>
    <submittedName>
        <fullName evidence="1">Uncharacterized protein</fullName>
    </submittedName>
</protein>
<sequence>MTQFDDIVVTPVYGPLSTNQYPPVSGVHNLGTLNGQRPTPQQFYPYQSPPYAADNTNARHQYVRAQALSQHQLALQRALGKLSTPSSFQDYSTNHQHQTSTHMNYIAPIQSSMYVNIVKSNAVGKSAYKVGLPLAAPITTKNYYPSGVRSSLQRARSGGCTAPKKKGSIYNTSLTNGATCAWGALGGGRPTY</sequence>
<reference evidence="1" key="1">
    <citation type="journal article" date="2020" name="Nature">
        <title>Giant virus diversity and host interactions through global metagenomics.</title>
        <authorList>
            <person name="Schulz F."/>
            <person name="Roux S."/>
            <person name="Paez-Espino D."/>
            <person name="Jungbluth S."/>
            <person name="Walsh D.A."/>
            <person name="Denef V.J."/>
            <person name="McMahon K.D."/>
            <person name="Konstantinidis K.T."/>
            <person name="Eloe-Fadrosh E.A."/>
            <person name="Kyrpides N.C."/>
            <person name="Woyke T."/>
        </authorList>
    </citation>
    <scope>NUCLEOTIDE SEQUENCE</scope>
    <source>
        <strain evidence="1">GVMAG-M-3300023174-5</strain>
    </source>
</reference>
<name>A0A6C0DTQ1_9ZZZZ</name>
<dbReference type="AlphaFoldDB" id="A0A6C0DTQ1"/>
<dbReference type="EMBL" id="MN739674">
    <property type="protein sequence ID" value="QHT19984.1"/>
    <property type="molecule type" value="Genomic_DNA"/>
</dbReference>
<accession>A0A6C0DTQ1</accession>